<protein>
    <submittedName>
        <fullName evidence="2">DUF4145 domain-containing protein</fullName>
    </submittedName>
</protein>
<dbReference type="InterPro" id="IPR025285">
    <property type="entry name" value="DUF4145"/>
</dbReference>
<dbReference type="Pfam" id="PF13643">
    <property type="entry name" value="DUF4145"/>
    <property type="match status" value="1"/>
</dbReference>
<evidence type="ECO:0000313" key="2">
    <source>
        <dbReference type="EMBL" id="WTY96996.1"/>
    </source>
</evidence>
<gene>
    <name evidence="2" type="ORF">OG626_19860</name>
</gene>
<sequence>MANLFVRDLRDIAQGLPENPSEWPHIPCPTCKRAGLTLVPDSLVQEEAATSEATYSHQEWHPDWIYGGFHCILQCHKKTCDLVRVVGRTSVYLERNEDGYQTLFSPLFFMPELPLVESFGDCPRLVRQRIEAASTVLWADPSSAANRLRSAVEALMDHHGIPRRGFSNGKSYDLSLHRRIERFKTAKPDHAEAADLMLAVKWTGNAGSHGSAIRVSDVLDAVEILDRTLHYIYDTSAEEIRRKAADIIARKGMPASQFTNLPLPPF</sequence>
<proteinExistence type="predicted"/>
<dbReference type="AlphaFoldDB" id="A0AAU3GZ19"/>
<dbReference type="EMBL" id="CP109535">
    <property type="protein sequence ID" value="WTY96996.1"/>
    <property type="molecule type" value="Genomic_DNA"/>
</dbReference>
<reference evidence="2" key="1">
    <citation type="submission" date="2022-10" db="EMBL/GenBank/DDBJ databases">
        <title>The complete genomes of actinobacterial strains from the NBC collection.</title>
        <authorList>
            <person name="Joergensen T.S."/>
            <person name="Alvarez Arevalo M."/>
            <person name="Sterndorff E.B."/>
            <person name="Faurdal D."/>
            <person name="Vuksanovic O."/>
            <person name="Mourched A.-S."/>
            <person name="Charusanti P."/>
            <person name="Shaw S."/>
            <person name="Blin K."/>
            <person name="Weber T."/>
        </authorList>
    </citation>
    <scope>NUCLEOTIDE SEQUENCE</scope>
    <source>
        <strain evidence="2">NBC_01401</strain>
    </source>
</reference>
<evidence type="ECO:0000259" key="1">
    <source>
        <dbReference type="Pfam" id="PF13643"/>
    </source>
</evidence>
<organism evidence="2">
    <name type="scientific">Streptomyces sp. NBC_01401</name>
    <dbReference type="NCBI Taxonomy" id="2903854"/>
    <lineage>
        <taxon>Bacteria</taxon>
        <taxon>Bacillati</taxon>
        <taxon>Actinomycetota</taxon>
        <taxon>Actinomycetes</taxon>
        <taxon>Kitasatosporales</taxon>
        <taxon>Streptomycetaceae</taxon>
        <taxon>Streptomyces</taxon>
    </lineage>
</organism>
<name>A0AAU3GZ19_9ACTN</name>
<accession>A0AAU3GZ19</accession>
<feature type="domain" description="DUF4145" evidence="1">
    <location>
        <begin position="132"/>
        <end position="226"/>
    </location>
</feature>